<dbReference type="OrthoDB" id="5522043at2"/>
<dbReference type="RefSeq" id="WP_078975051.1">
    <property type="nucleotide sequence ID" value="NZ_MWQN01000001.1"/>
</dbReference>
<dbReference type="AlphaFoldDB" id="A0A1T3NVH2"/>
<name>A0A1T3NVH2_9ACTN</name>
<dbReference type="PANTHER" id="PTHR13078">
    <property type="entry name" value="PEROXISOMAL MULTIFUNCTIONAL ENZYME TYPE 2-RELATED"/>
    <property type="match status" value="1"/>
</dbReference>
<dbReference type="SUPFAM" id="SSF54637">
    <property type="entry name" value="Thioesterase/thiol ester dehydrase-isomerase"/>
    <property type="match status" value="2"/>
</dbReference>
<dbReference type="STRING" id="159449.B4N89_07385"/>
<sequence>MPIDAAKATGAEPRTGEIAWSNKDVILYHLGLGAGTPATGADELRYTYEKNLHVLPTFATVAGTKVGGSLSSLPGIDINLRAVLHGGQEIVVHNPLPAKAKGVKATSRVADVFDKGKAAVIVLESSAELEDGTKLYDSRAEIFVRGEGGFGGERGPATKIEVPERPADHTIDVPTGADQALLYRLSGDWNPLHADPDFAKAAGFDTPILHGLCSYGLTLKAVVDNVLGGDVSRVKRYRTKFAGIFFPGETMRVKVWEEDGRLLINTCAVERDEAIVLSDTVVEYGA</sequence>
<comment type="similarity">
    <text evidence="1">Belongs to the enoyl-CoA hydratase/isomerase family.</text>
</comment>
<dbReference type="InterPro" id="IPR002539">
    <property type="entry name" value="MaoC-like_dom"/>
</dbReference>
<evidence type="ECO:0000313" key="4">
    <source>
        <dbReference type="EMBL" id="OPC80798.1"/>
    </source>
</evidence>
<comment type="caution">
    <text evidence="4">The sequence shown here is derived from an EMBL/GenBank/DDBJ whole genome shotgun (WGS) entry which is preliminary data.</text>
</comment>
<dbReference type="GO" id="GO:0044594">
    <property type="term" value="F:17-beta-hydroxysteroid dehydrogenase (NAD+) activity"/>
    <property type="evidence" value="ECO:0007669"/>
    <property type="project" value="TreeGrafter"/>
</dbReference>
<dbReference type="GO" id="GO:0004300">
    <property type="term" value="F:enoyl-CoA hydratase activity"/>
    <property type="evidence" value="ECO:0007669"/>
    <property type="project" value="TreeGrafter"/>
</dbReference>
<dbReference type="Pfam" id="PF22622">
    <property type="entry name" value="MFE-2_hydrat-2_N"/>
    <property type="match status" value="1"/>
</dbReference>
<feature type="domain" description="Peroxisomal multifunctional enzyme type 2-like N-terminal" evidence="3">
    <location>
        <begin position="21"/>
        <end position="146"/>
    </location>
</feature>
<dbReference type="InterPro" id="IPR054357">
    <property type="entry name" value="MFE-2_N"/>
</dbReference>
<dbReference type="CDD" id="cd03448">
    <property type="entry name" value="HDE_HSD"/>
    <property type="match status" value="1"/>
</dbReference>
<evidence type="ECO:0000256" key="1">
    <source>
        <dbReference type="ARBA" id="ARBA00005254"/>
    </source>
</evidence>
<dbReference type="EMBL" id="MWQN01000001">
    <property type="protein sequence ID" value="OPC80798.1"/>
    <property type="molecule type" value="Genomic_DNA"/>
</dbReference>
<proteinExistence type="inferred from homology"/>
<accession>A0A1T3NVH2</accession>
<dbReference type="Gene3D" id="3.10.129.10">
    <property type="entry name" value="Hotdog Thioesterase"/>
    <property type="match status" value="1"/>
</dbReference>
<feature type="domain" description="MaoC-like" evidence="2">
    <location>
        <begin position="162"/>
        <end position="270"/>
    </location>
</feature>
<reference evidence="4 5" key="1">
    <citation type="submission" date="2017-03" db="EMBL/GenBank/DDBJ databases">
        <title>Draft genome sequence of Streptomyces scabrisporus NF3, endophyte isolated from Amphipterygium adstringens.</title>
        <authorList>
            <person name="Vazquez M."/>
            <person name="Ceapa C.D."/>
            <person name="Rodriguez Luna D."/>
            <person name="Sanchez Esquivel S."/>
        </authorList>
    </citation>
    <scope>NUCLEOTIDE SEQUENCE [LARGE SCALE GENOMIC DNA]</scope>
    <source>
        <strain evidence="4 5">NF3</strain>
    </source>
</reference>
<organism evidence="4 5">
    <name type="scientific">Embleya scabrispora</name>
    <dbReference type="NCBI Taxonomy" id="159449"/>
    <lineage>
        <taxon>Bacteria</taxon>
        <taxon>Bacillati</taxon>
        <taxon>Actinomycetota</taxon>
        <taxon>Actinomycetes</taxon>
        <taxon>Kitasatosporales</taxon>
        <taxon>Streptomycetaceae</taxon>
        <taxon>Embleya</taxon>
    </lineage>
</organism>
<dbReference type="Pfam" id="PF01575">
    <property type="entry name" value="MaoC_dehydratas"/>
    <property type="match status" value="1"/>
</dbReference>
<dbReference type="Proteomes" id="UP000190037">
    <property type="component" value="Unassembled WGS sequence"/>
</dbReference>
<keyword evidence="5" id="KW-1185">Reference proteome</keyword>
<protein>
    <submittedName>
        <fullName evidence="4">3-alpha,7-alpha, 12-alpha-trihydroxy-5-beta-cholest-24-enoyl-CoA hydratase</fullName>
    </submittedName>
</protein>
<evidence type="ECO:0000259" key="3">
    <source>
        <dbReference type="Pfam" id="PF22622"/>
    </source>
</evidence>
<dbReference type="PANTHER" id="PTHR13078:SF59">
    <property type="entry name" value="ENOYL-COA HYDRATASE CHSH3"/>
    <property type="match status" value="1"/>
</dbReference>
<dbReference type="GO" id="GO:0003857">
    <property type="term" value="F:(3S)-3-hydroxyacyl-CoA dehydrogenase (NAD+) activity"/>
    <property type="evidence" value="ECO:0007669"/>
    <property type="project" value="TreeGrafter"/>
</dbReference>
<evidence type="ECO:0000313" key="5">
    <source>
        <dbReference type="Proteomes" id="UP000190037"/>
    </source>
</evidence>
<dbReference type="eggNOG" id="COG2030">
    <property type="taxonomic scope" value="Bacteria"/>
</dbReference>
<dbReference type="GO" id="GO:0006635">
    <property type="term" value="P:fatty acid beta-oxidation"/>
    <property type="evidence" value="ECO:0007669"/>
    <property type="project" value="TreeGrafter"/>
</dbReference>
<dbReference type="InterPro" id="IPR029069">
    <property type="entry name" value="HotDog_dom_sf"/>
</dbReference>
<evidence type="ECO:0000259" key="2">
    <source>
        <dbReference type="Pfam" id="PF01575"/>
    </source>
</evidence>
<gene>
    <name evidence="4" type="ORF">B4N89_07385</name>
</gene>